<dbReference type="SUPFAM" id="SSF56436">
    <property type="entry name" value="C-type lectin-like"/>
    <property type="match status" value="1"/>
</dbReference>
<protein>
    <recommendedName>
        <fullName evidence="1">C-type lectin domain-containing protein</fullName>
    </recommendedName>
</protein>
<dbReference type="AlphaFoldDB" id="A0A9D4KL29"/>
<dbReference type="Pfam" id="PF00059">
    <property type="entry name" value="Lectin_C"/>
    <property type="match status" value="1"/>
</dbReference>
<feature type="domain" description="C-type lectin" evidence="1">
    <location>
        <begin position="53"/>
        <end position="91"/>
    </location>
</feature>
<dbReference type="EMBL" id="JAIWYP010000004">
    <property type="protein sequence ID" value="KAH3841525.1"/>
    <property type="molecule type" value="Genomic_DNA"/>
</dbReference>
<proteinExistence type="predicted"/>
<evidence type="ECO:0000313" key="3">
    <source>
        <dbReference type="Proteomes" id="UP000828390"/>
    </source>
</evidence>
<reference evidence="2" key="1">
    <citation type="journal article" date="2019" name="bioRxiv">
        <title>The Genome of the Zebra Mussel, Dreissena polymorpha: A Resource for Invasive Species Research.</title>
        <authorList>
            <person name="McCartney M.A."/>
            <person name="Auch B."/>
            <person name="Kono T."/>
            <person name="Mallez S."/>
            <person name="Zhang Y."/>
            <person name="Obille A."/>
            <person name="Becker A."/>
            <person name="Abrahante J.E."/>
            <person name="Garbe J."/>
            <person name="Badalamenti J.P."/>
            <person name="Herman A."/>
            <person name="Mangelson H."/>
            <person name="Liachko I."/>
            <person name="Sullivan S."/>
            <person name="Sone E.D."/>
            <person name="Koren S."/>
            <person name="Silverstein K.A.T."/>
            <person name="Beckman K.B."/>
            <person name="Gohl D.M."/>
        </authorList>
    </citation>
    <scope>NUCLEOTIDE SEQUENCE</scope>
    <source>
        <strain evidence="2">Duluth1</strain>
        <tissue evidence="2">Whole animal</tissue>
    </source>
</reference>
<dbReference type="InterPro" id="IPR016187">
    <property type="entry name" value="CTDL_fold"/>
</dbReference>
<gene>
    <name evidence="2" type="ORF">DPMN_114990</name>
</gene>
<accession>A0A9D4KL29</accession>
<dbReference type="Gene3D" id="3.10.100.10">
    <property type="entry name" value="Mannose-Binding Protein A, subunit A"/>
    <property type="match status" value="1"/>
</dbReference>
<evidence type="ECO:0000313" key="2">
    <source>
        <dbReference type="EMBL" id="KAH3841525.1"/>
    </source>
</evidence>
<dbReference type="Proteomes" id="UP000828390">
    <property type="component" value="Unassembled WGS sequence"/>
</dbReference>
<organism evidence="2 3">
    <name type="scientific">Dreissena polymorpha</name>
    <name type="common">Zebra mussel</name>
    <name type="synonym">Mytilus polymorpha</name>
    <dbReference type="NCBI Taxonomy" id="45954"/>
    <lineage>
        <taxon>Eukaryota</taxon>
        <taxon>Metazoa</taxon>
        <taxon>Spiralia</taxon>
        <taxon>Lophotrochozoa</taxon>
        <taxon>Mollusca</taxon>
        <taxon>Bivalvia</taxon>
        <taxon>Autobranchia</taxon>
        <taxon>Heteroconchia</taxon>
        <taxon>Euheterodonta</taxon>
        <taxon>Imparidentia</taxon>
        <taxon>Neoheterodontei</taxon>
        <taxon>Myida</taxon>
        <taxon>Dreissenoidea</taxon>
        <taxon>Dreissenidae</taxon>
        <taxon>Dreissena</taxon>
    </lineage>
</organism>
<reference evidence="2" key="2">
    <citation type="submission" date="2020-11" db="EMBL/GenBank/DDBJ databases">
        <authorList>
            <person name="McCartney M.A."/>
            <person name="Auch B."/>
            <person name="Kono T."/>
            <person name="Mallez S."/>
            <person name="Becker A."/>
            <person name="Gohl D.M."/>
            <person name="Silverstein K.A.T."/>
            <person name="Koren S."/>
            <person name="Bechman K.B."/>
            <person name="Herman A."/>
            <person name="Abrahante J.E."/>
            <person name="Garbe J."/>
        </authorList>
    </citation>
    <scope>NUCLEOTIDE SEQUENCE</scope>
    <source>
        <strain evidence="2">Duluth1</strain>
        <tissue evidence="2">Whole animal</tissue>
    </source>
</reference>
<comment type="caution">
    <text evidence="2">The sequence shown here is derived from an EMBL/GenBank/DDBJ whole genome shotgun (WGS) entry which is preliminary data.</text>
</comment>
<name>A0A9D4KL29_DREPO</name>
<dbReference type="InterPro" id="IPR016186">
    <property type="entry name" value="C-type_lectin-like/link_sf"/>
</dbReference>
<evidence type="ECO:0000259" key="1">
    <source>
        <dbReference type="Pfam" id="PF00059"/>
    </source>
</evidence>
<sequence>MFPSYWLTCLFQHPLAKCSPPICYWSISAPLSKVCPSYWKGFQDQCYILMLDRKGWLNARADCKIEGGDLASPNNKGQQAFIYSLLQNSSKFNIQREICRICEAL</sequence>
<dbReference type="InterPro" id="IPR001304">
    <property type="entry name" value="C-type_lectin-like"/>
</dbReference>
<keyword evidence="3" id="KW-1185">Reference proteome</keyword>